<protein>
    <submittedName>
        <fullName evidence="3">Uncharacterized protein</fullName>
    </submittedName>
</protein>
<reference evidence="3" key="1">
    <citation type="submission" date="2023-10" db="EMBL/GenBank/DDBJ databases">
        <authorList>
            <person name="Chen Y."/>
            <person name="Shah S."/>
            <person name="Dougan E. K."/>
            <person name="Thang M."/>
            <person name="Chan C."/>
        </authorList>
    </citation>
    <scope>NUCLEOTIDE SEQUENCE [LARGE SCALE GENOMIC DNA]</scope>
</reference>
<sequence length="777" mass="83621">MKLHRAVVHILTVLGCSRSASGAPGSVRRAPAAARVAPRARTTHNRVVSAAATGARVASSGHLGAANHSTTEGMEKVITLLTELQESIEKDGESEQAGYDRYACWCETFTQKQALAVTLAKEQLQSFGNSILKLKGDLATYVAEIAKLLKDIEENEQAQAATTKVRQDESAAFAAESTELHQALTALEKALTVLGNATAGMSLEQATAGEPALRTLLKDVAAVAGKLPAHGQLGQAQLSALQAAADRRYTPQSASIQGILKDMYATFASDLEQKTTQEAAAHRLYEDYMATKQSELLILQESVGKKQAAKSEAELMLSDATEGYGDTEAQLAASVELFDNTKATCTGKADQWAERKQLRADELDGISKALELLTSEEAKEAFSKAKADGVAAAFLQLRAARGAGAAAARARAVEALGAVARRTGSLRLASAVADLMEGGRASGVGHFDVVITEIDKIIVQLREEDSQDQKNVDECKQQYQDIESEVNELGWKIAKSQAHLKKLSTLLQEKGNEKDGVVAEMESVQKEIVDMNATRVAENSAFIQQKADDQKAIDLLKEAIAFLSKYYETNGIASESFLLQRSELGAKNVSSQPPDLKFSHKTSRETQTKGVVALLNHLVEDLEGEMESDIKGEEDAQLDYEKQVKAAMQLEAKLQARRTSIEDTIVQLNAEVTEEEESVTENEGLQTGENETLASIKPGCDWIVANAPERRKKREVEADGLRSAKEYLAGFQPAGATVLAEAAAHVGRPWARPRGRFRRPAGAALQVAATGGARRGR</sequence>
<dbReference type="EMBL" id="CAUYUJ010019365">
    <property type="protein sequence ID" value="CAK0890517.1"/>
    <property type="molecule type" value="Genomic_DNA"/>
</dbReference>
<organism evidence="3 4">
    <name type="scientific">Prorocentrum cordatum</name>
    <dbReference type="NCBI Taxonomy" id="2364126"/>
    <lineage>
        <taxon>Eukaryota</taxon>
        <taxon>Sar</taxon>
        <taxon>Alveolata</taxon>
        <taxon>Dinophyceae</taxon>
        <taxon>Prorocentrales</taxon>
        <taxon>Prorocentraceae</taxon>
        <taxon>Prorocentrum</taxon>
    </lineage>
</organism>
<keyword evidence="2" id="KW-0732">Signal</keyword>
<feature type="chain" id="PRO_5046615827" evidence="2">
    <location>
        <begin position="23"/>
        <end position="777"/>
    </location>
</feature>
<feature type="signal peptide" evidence="2">
    <location>
        <begin position="1"/>
        <end position="22"/>
    </location>
</feature>
<comment type="caution">
    <text evidence="3">The sequence shown here is derived from an EMBL/GenBank/DDBJ whole genome shotgun (WGS) entry which is preliminary data.</text>
</comment>
<name>A0ABN9WUK1_9DINO</name>
<dbReference type="Proteomes" id="UP001189429">
    <property type="component" value="Unassembled WGS sequence"/>
</dbReference>
<keyword evidence="4" id="KW-1185">Reference proteome</keyword>
<evidence type="ECO:0000256" key="1">
    <source>
        <dbReference type="SAM" id="Coils"/>
    </source>
</evidence>
<accession>A0ABN9WUK1</accession>
<feature type="coiled-coil region" evidence="1">
    <location>
        <begin position="651"/>
        <end position="678"/>
    </location>
</feature>
<proteinExistence type="predicted"/>
<gene>
    <name evidence="3" type="ORF">PCOR1329_LOCUS70735</name>
</gene>
<evidence type="ECO:0000256" key="2">
    <source>
        <dbReference type="SAM" id="SignalP"/>
    </source>
</evidence>
<evidence type="ECO:0000313" key="4">
    <source>
        <dbReference type="Proteomes" id="UP001189429"/>
    </source>
</evidence>
<evidence type="ECO:0000313" key="3">
    <source>
        <dbReference type="EMBL" id="CAK0890517.1"/>
    </source>
</evidence>
<dbReference type="PROSITE" id="PS51257">
    <property type="entry name" value="PROKAR_LIPOPROTEIN"/>
    <property type="match status" value="1"/>
</dbReference>
<keyword evidence="1" id="KW-0175">Coiled coil</keyword>